<feature type="domain" description="Luciferase-like" evidence="1">
    <location>
        <begin position="2"/>
        <end position="287"/>
    </location>
</feature>
<dbReference type="Pfam" id="PF00296">
    <property type="entry name" value="Bac_luciferase"/>
    <property type="match status" value="1"/>
</dbReference>
<dbReference type="CDD" id="cd01097">
    <property type="entry name" value="Tetrahydromethanopterin_reductase"/>
    <property type="match status" value="1"/>
</dbReference>
<keyword evidence="3" id="KW-1185">Reference proteome</keyword>
<organism evidence="2 3">
    <name type="scientific">Pseudonocardia acidicola</name>
    <dbReference type="NCBI Taxonomy" id="2724939"/>
    <lineage>
        <taxon>Bacteria</taxon>
        <taxon>Bacillati</taxon>
        <taxon>Actinomycetota</taxon>
        <taxon>Actinomycetes</taxon>
        <taxon>Pseudonocardiales</taxon>
        <taxon>Pseudonocardiaceae</taxon>
        <taxon>Pseudonocardia</taxon>
    </lineage>
</organism>
<dbReference type="PANTHER" id="PTHR43244:SF2">
    <property type="entry name" value="CONSERVED HYPOTHETICAL ALANINE AND PROLINE-RICH PROTEIN"/>
    <property type="match status" value="1"/>
</dbReference>
<evidence type="ECO:0000259" key="1">
    <source>
        <dbReference type="Pfam" id="PF00296"/>
    </source>
</evidence>
<dbReference type="InterPro" id="IPR011251">
    <property type="entry name" value="Luciferase-like_dom"/>
</dbReference>
<accession>A0ABX1SHA7</accession>
<dbReference type="Gene3D" id="3.20.20.30">
    <property type="entry name" value="Luciferase-like domain"/>
    <property type="match status" value="1"/>
</dbReference>
<name>A0ABX1SHA7_9PSEU</name>
<gene>
    <name evidence="2" type="ORF">HF526_21885</name>
</gene>
<evidence type="ECO:0000313" key="3">
    <source>
        <dbReference type="Proteomes" id="UP000820669"/>
    </source>
</evidence>
<dbReference type="EMBL" id="JAAXLA010000045">
    <property type="protein sequence ID" value="NMH99942.1"/>
    <property type="molecule type" value="Genomic_DNA"/>
</dbReference>
<dbReference type="Proteomes" id="UP000820669">
    <property type="component" value="Unassembled WGS sequence"/>
</dbReference>
<dbReference type="InterPro" id="IPR050564">
    <property type="entry name" value="F420-G6PD/mer"/>
</dbReference>
<dbReference type="SUPFAM" id="SSF51679">
    <property type="entry name" value="Bacterial luciferase-like"/>
    <property type="match status" value="1"/>
</dbReference>
<reference evidence="2 3" key="1">
    <citation type="submission" date="2020-04" db="EMBL/GenBank/DDBJ databases">
        <authorList>
            <person name="Klaysubun C."/>
            <person name="Duangmal K."/>
            <person name="Lipun K."/>
        </authorList>
    </citation>
    <scope>NUCLEOTIDE SEQUENCE [LARGE SCALE GENOMIC DNA]</scope>
    <source>
        <strain evidence="2 3">K10HN5</strain>
    </source>
</reference>
<evidence type="ECO:0000313" key="2">
    <source>
        <dbReference type="EMBL" id="NMH99942.1"/>
    </source>
</evidence>
<proteinExistence type="predicted"/>
<dbReference type="InterPro" id="IPR036661">
    <property type="entry name" value="Luciferase-like_sf"/>
</dbReference>
<sequence length="314" mass="33726">MPPRDIVPMARLAEELGFGELWFSEDCFFSGGIAGSAAALAATDRLPLGLGIVSAATRHPAVLAMELATLDVQFPGRIYGGIGHGVPAWLDQMGLMPPKPLSALRQCVTAVRRLLDGEELTESEHFHFDKIVLTHAPATRVPLYTGVVNERGLRLSGEIADGTVLSTLSSPAYVRWAREQVDAGARVGGRTRPHRLVTYALFSVDANPAVAKDAVRESIAFYLAAMPDNALSQVYGIRDELADLLAEGGVEHVAKNMPDSWVEDLAVAGAPDECAEKLRRLLDAGSDSIGLWLFPAADAHRIATLTAREVLTRL</sequence>
<comment type="caution">
    <text evidence="2">The sequence shown here is derived from an EMBL/GenBank/DDBJ whole genome shotgun (WGS) entry which is preliminary data.</text>
</comment>
<dbReference type="PANTHER" id="PTHR43244">
    <property type="match status" value="1"/>
</dbReference>
<protein>
    <submittedName>
        <fullName evidence="2">LLM class flavin-dependent oxidoreductase</fullName>
    </submittedName>
</protein>